<dbReference type="InterPro" id="IPR016031">
    <property type="entry name" value="Trp_RNA-bd_attenuator-like_dom"/>
</dbReference>
<protein>
    <submittedName>
        <fullName evidence="1">Uncharacterized conserved protein, AIM24 family</fullName>
    </submittedName>
</protein>
<dbReference type="AlphaFoldDB" id="A0A1H8C8K4"/>
<organism evidence="1 2">
    <name type="scientific">Lihuaxuella thermophila</name>
    <dbReference type="NCBI Taxonomy" id="1173111"/>
    <lineage>
        <taxon>Bacteria</taxon>
        <taxon>Bacillati</taxon>
        <taxon>Bacillota</taxon>
        <taxon>Bacilli</taxon>
        <taxon>Bacillales</taxon>
        <taxon>Thermoactinomycetaceae</taxon>
        <taxon>Lihuaxuella</taxon>
    </lineage>
</organism>
<accession>A0A1H8C8K4</accession>
<dbReference type="Pfam" id="PF01987">
    <property type="entry name" value="AIM24"/>
    <property type="match status" value="1"/>
</dbReference>
<sequence length="264" mass="29119">MLCHRASSVMEKLFEVIESAQGPYAKFEILQYKPLELPDYYFSQKSGVRLKQVRITLNNGTVMTEAGALHFMKGHITVENSVGGATGMLKKLASSMLTNESVFKPTYQGQGEIYLEPDFGHYLIHQLDHEEIIVDKGMFYCCESTVKVGLAAMKNISSATRGGEGFFQTKLSGSGICVLKSPVPQDEIIKFQLNNERLQVDGDFALLRSGSIQFTVEKSTQSMIGSVTSGEGLLQTFTGTGQVWIAPTQHLYRPSVPVQKKFSG</sequence>
<dbReference type="PANTHER" id="PTHR38074:SF1">
    <property type="entry name" value="ALTERED INHERITANCE OF MITOCHONDRIA PROTEIN 24, MITOCHONDRIAL"/>
    <property type="match status" value="1"/>
</dbReference>
<dbReference type="Gene3D" id="3.60.160.10">
    <property type="entry name" value="Mitochondrial biogenesis AIM24"/>
    <property type="match status" value="1"/>
</dbReference>
<dbReference type="Proteomes" id="UP000199695">
    <property type="component" value="Unassembled WGS sequence"/>
</dbReference>
<name>A0A1H8C8K4_9BACL</name>
<dbReference type="PANTHER" id="PTHR38074">
    <property type="entry name" value="ALTERED INHERITANCE OF MITOCHONDRIA PROTEIN 24, MITOCHONDRIAL"/>
    <property type="match status" value="1"/>
</dbReference>
<keyword evidence="2" id="KW-1185">Reference proteome</keyword>
<dbReference type="EMBL" id="FOCQ01000003">
    <property type="protein sequence ID" value="SEM90427.1"/>
    <property type="molecule type" value="Genomic_DNA"/>
</dbReference>
<evidence type="ECO:0000313" key="2">
    <source>
        <dbReference type="Proteomes" id="UP000199695"/>
    </source>
</evidence>
<dbReference type="InterPro" id="IPR036983">
    <property type="entry name" value="AIM24_sf"/>
</dbReference>
<dbReference type="SUPFAM" id="SSF51219">
    <property type="entry name" value="TRAP-like"/>
    <property type="match status" value="1"/>
</dbReference>
<gene>
    <name evidence="1" type="ORF">SAMN05444955_10389</name>
</gene>
<proteinExistence type="predicted"/>
<dbReference type="InterPro" id="IPR002838">
    <property type="entry name" value="AIM24"/>
</dbReference>
<reference evidence="1 2" key="1">
    <citation type="submission" date="2016-10" db="EMBL/GenBank/DDBJ databases">
        <authorList>
            <person name="de Groot N.N."/>
        </authorList>
    </citation>
    <scope>NUCLEOTIDE SEQUENCE [LARGE SCALE GENOMIC DNA]</scope>
    <source>
        <strain evidence="1 2">DSM 46701</strain>
    </source>
</reference>
<evidence type="ECO:0000313" key="1">
    <source>
        <dbReference type="EMBL" id="SEM90427.1"/>
    </source>
</evidence>